<accession>A0A914D2L4</accession>
<sequence>MELMCLFVFISLLNFGVFLEDITDNGTCKKVSQTEQLIPEEKCLLQKESGEGILNLETDPEQVNAEAQPKPKIDPVERDRILNQLIAEFEKIVEVAELMNKYTKEAQQQDAQSKKDNEQTQKPASCSIEPENFAKIIGPQETMTPKMEF</sequence>
<organism evidence="3 4">
    <name type="scientific">Acrobeloides nanus</name>
    <dbReference type="NCBI Taxonomy" id="290746"/>
    <lineage>
        <taxon>Eukaryota</taxon>
        <taxon>Metazoa</taxon>
        <taxon>Ecdysozoa</taxon>
        <taxon>Nematoda</taxon>
        <taxon>Chromadorea</taxon>
        <taxon>Rhabditida</taxon>
        <taxon>Tylenchina</taxon>
        <taxon>Cephalobomorpha</taxon>
        <taxon>Cephaloboidea</taxon>
        <taxon>Cephalobidae</taxon>
        <taxon>Acrobeloides</taxon>
    </lineage>
</organism>
<dbReference type="AlphaFoldDB" id="A0A914D2L4"/>
<feature type="chain" id="PRO_5037010821" evidence="2">
    <location>
        <begin position="20"/>
        <end position="149"/>
    </location>
</feature>
<name>A0A914D2L4_9BILA</name>
<dbReference type="Proteomes" id="UP000887540">
    <property type="component" value="Unplaced"/>
</dbReference>
<reference evidence="4" key="1">
    <citation type="submission" date="2022-11" db="UniProtKB">
        <authorList>
            <consortium name="WormBaseParasite"/>
        </authorList>
    </citation>
    <scope>IDENTIFICATION</scope>
</reference>
<dbReference type="WBParaSite" id="ACRNAN_scaffold169.g13736.t1">
    <property type="protein sequence ID" value="ACRNAN_scaffold169.g13736.t1"/>
    <property type="gene ID" value="ACRNAN_scaffold169.g13736"/>
</dbReference>
<protein>
    <submittedName>
        <fullName evidence="4">Uncharacterized protein</fullName>
    </submittedName>
</protein>
<keyword evidence="2" id="KW-0732">Signal</keyword>
<evidence type="ECO:0000313" key="3">
    <source>
        <dbReference type="Proteomes" id="UP000887540"/>
    </source>
</evidence>
<evidence type="ECO:0000256" key="1">
    <source>
        <dbReference type="SAM" id="MobiDB-lite"/>
    </source>
</evidence>
<feature type="signal peptide" evidence="2">
    <location>
        <begin position="1"/>
        <end position="19"/>
    </location>
</feature>
<keyword evidence="3" id="KW-1185">Reference proteome</keyword>
<feature type="region of interest" description="Disordered" evidence="1">
    <location>
        <begin position="103"/>
        <end position="149"/>
    </location>
</feature>
<evidence type="ECO:0000256" key="2">
    <source>
        <dbReference type="SAM" id="SignalP"/>
    </source>
</evidence>
<proteinExistence type="predicted"/>
<evidence type="ECO:0000313" key="4">
    <source>
        <dbReference type="WBParaSite" id="ACRNAN_scaffold169.g13736.t1"/>
    </source>
</evidence>